<proteinExistence type="inferred from homology"/>
<gene>
    <name evidence="12" type="ORF">C7I36_15695</name>
</gene>
<feature type="transmembrane region" description="Helical" evidence="11">
    <location>
        <begin position="161"/>
        <end position="181"/>
    </location>
</feature>
<dbReference type="InterPro" id="IPR023271">
    <property type="entry name" value="Aquaporin-like"/>
</dbReference>
<evidence type="ECO:0000313" key="13">
    <source>
        <dbReference type="Proteomes" id="UP000242181"/>
    </source>
</evidence>
<comment type="catalytic activity">
    <reaction evidence="8">
        <text>formate(in) = formate(out)</text>
        <dbReference type="Rhea" id="RHEA:29679"/>
        <dbReference type="ChEBI" id="CHEBI:15740"/>
    </reaction>
</comment>
<dbReference type="Proteomes" id="UP000242181">
    <property type="component" value="Unassembled WGS sequence"/>
</dbReference>
<dbReference type="PROSITE" id="PS01006">
    <property type="entry name" value="FORMATE_NITRITE_TP_2"/>
    <property type="match status" value="1"/>
</dbReference>
<protein>
    <recommendedName>
        <fullName evidence="10">Formate transporter FocA</fullName>
    </recommendedName>
</protein>
<evidence type="ECO:0000256" key="3">
    <source>
        <dbReference type="ARBA" id="ARBA00022475"/>
    </source>
</evidence>
<dbReference type="NCBIfam" id="NF008069">
    <property type="entry name" value="PRK10805.1"/>
    <property type="match status" value="1"/>
</dbReference>
<evidence type="ECO:0000256" key="10">
    <source>
        <dbReference type="NCBIfam" id="TIGR04060"/>
    </source>
</evidence>
<dbReference type="NCBIfam" id="TIGR00790">
    <property type="entry name" value="fnt"/>
    <property type="match status" value="1"/>
</dbReference>
<dbReference type="Pfam" id="PF01226">
    <property type="entry name" value="Form_Nir_trans"/>
    <property type="match status" value="1"/>
</dbReference>
<evidence type="ECO:0000256" key="11">
    <source>
        <dbReference type="SAM" id="Phobius"/>
    </source>
</evidence>
<comment type="similarity">
    <text evidence="9">Belongs to the FNT transporter (TC 1.A.16) family.</text>
</comment>
<evidence type="ECO:0000256" key="7">
    <source>
        <dbReference type="ARBA" id="ARBA00023136"/>
    </source>
</evidence>
<keyword evidence="6 11" id="KW-1133">Transmembrane helix</keyword>
<evidence type="ECO:0000256" key="8">
    <source>
        <dbReference type="ARBA" id="ARBA00035914"/>
    </source>
</evidence>
<dbReference type="EMBL" id="PXYH01000028">
    <property type="protein sequence ID" value="PSJ37467.1"/>
    <property type="molecule type" value="Genomic_DNA"/>
</dbReference>
<dbReference type="InterPro" id="IPR024002">
    <property type="entry name" value="For/NO2_transpt_CS"/>
</dbReference>
<feature type="transmembrane region" description="Helical" evidence="11">
    <location>
        <begin position="193"/>
        <end position="224"/>
    </location>
</feature>
<sequence>MKADNTPFDAILPAEMAKKAEEFGVQKATKKTLQSFILAITAGGFISIAFVFYITVTTGAGGLPWGMARFIGGLAFSLGLILVVICGGELFTSSVLTTVARASRRIGWGQLAHNWVVVYLGNLGGALLFVLLIWLAGQHLAADGAWGLNALNIARHKLHHGVVQAVALGILCNIMVCLAVWMSFSCRSNTDKVLVMLLPIAMFVASGFEHSIANLFIVPLAIAIQQFAGPEFWALSGAQPADFAELTLANFLLRNLLPVTLGNIIGGGVLVGLSYWLIYLRPGASR</sequence>
<keyword evidence="3" id="KW-1003">Cell membrane</keyword>
<dbReference type="InterPro" id="IPR000292">
    <property type="entry name" value="For/NO2_transpt"/>
</dbReference>
<dbReference type="GO" id="GO:0042802">
    <property type="term" value="F:identical protein binding"/>
    <property type="evidence" value="ECO:0007669"/>
    <property type="project" value="UniProtKB-ARBA"/>
</dbReference>
<keyword evidence="13" id="KW-1185">Reference proteome</keyword>
<feature type="transmembrane region" description="Helical" evidence="11">
    <location>
        <begin position="256"/>
        <end position="278"/>
    </location>
</feature>
<dbReference type="GO" id="GO:0005886">
    <property type="term" value="C:plasma membrane"/>
    <property type="evidence" value="ECO:0007669"/>
    <property type="project" value="UniProtKB-SubCell"/>
</dbReference>
<dbReference type="InterPro" id="IPR023999">
    <property type="entry name" value="Formate_transptr_FocA"/>
</dbReference>
<evidence type="ECO:0000256" key="9">
    <source>
        <dbReference type="ARBA" id="ARBA00049660"/>
    </source>
</evidence>
<accession>A0A2P7QHK1</accession>
<dbReference type="PROSITE" id="PS01005">
    <property type="entry name" value="FORMATE_NITRITE_TP_1"/>
    <property type="match status" value="1"/>
</dbReference>
<feature type="transmembrane region" description="Helical" evidence="11">
    <location>
        <begin position="112"/>
        <end position="136"/>
    </location>
</feature>
<evidence type="ECO:0000256" key="4">
    <source>
        <dbReference type="ARBA" id="ARBA00022519"/>
    </source>
</evidence>
<dbReference type="NCBIfam" id="TIGR04060">
    <property type="entry name" value="formate_focA"/>
    <property type="match status" value="1"/>
</dbReference>
<dbReference type="FunFam" id="1.20.1080.10:FF:000006">
    <property type="entry name" value="Formate transporter FocA"/>
    <property type="match status" value="1"/>
</dbReference>
<dbReference type="AlphaFoldDB" id="A0A2P7QHK1"/>
<evidence type="ECO:0000256" key="2">
    <source>
        <dbReference type="ARBA" id="ARBA00022448"/>
    </source>
</evidence>
<dbReference type="GO" id="GO:0015499">
    <property type="term" value="F:formate transmembrane transporter activity"/>
    <property type="evidence" value="ECO:0007669"/>
    <property type="project" value="UniProtKB-UniRule"/>
</dbReference>
<keyword evidence="5 11" id="KW-0812">Transmembrane</keyword>
<name>A0A2P7QHK1_9GAMM</name>
<evidence type="ECO:0000313" key="12">
    <source>
        <dbReference type="EMBL" id="PSJ37467.1"/>
    </source>
</evidence>
<dbReference type="Gene3D" id="1.20.1080.10">
    <property type="entry name" value="Glycerol uptake facilitator protein"/>
    <property type="match status" value="1"/>
</dbReference>
<reference evidence="12 13" key="1">
    <citation type="submission" date="2018-03" db="EMBL/GenBank/DDBJ databases">
        <title>The draft genome of Zobellella taiwanensis JCM 13381.</title>
        <authorList>
            <person name="Liu L."/>
            <person name="Li L."/>
            <person name="Wang T."/>
            <person name="Zhang X."/>
            <person name="Liang L."/>
        </authorList>
    </citation>
    <scope>NUCLEOTIDE SEQUENCE [LARGE SCALE GENOMIC DNA]</scope>
    <source>
        <strain evidence="12 13">JCM 13381</strain>
    </source>
</reference>
<keyword evidence="2" id="KW-0813">Transport</keyword>
<dbReference type="PANTHER" id="PTHR30520">
    <property type="entry name" value="FORMATE TRANSPORTER-RELATED"/>
    <property type="match status" value="1"/>
</dbReference>
<evidence type="ECO:0000256" key="6">
    <source>
        <dbReference type="ARBA" id="ARBA00022989"/>
    </source>
</evidence>
<organism evidence="12 13">
    <name type="scientific">Zobellella taiwanensis</name>
    <dbReference type="NCBI Taxonomy" id="347535"/>
    <lineage>
        <taxon>Bacteria</taxon>
        <taxon>Pseudomonadati</taxon>
        <taxon>Pseudomonadota</taxon>
        <taxon>Gammaproteobacteria</taxon>
        <taxon>Aeromonadales</taxon>
        <taxon>Aeromonadaceae</taxon>
        <taxon>Zobellella</taxon>
    </lineage>
</organism>
<keyword evidence="7 11" id="KW-0472">Membrane</keyword>
<dbReference type="PANTHER" id="PTHR30520:SF10">
    <property type="entry name" value="FORMATE CHANNEL FOCA-RELATED"/>
    <property type="match status" value="1"/>
</dbReference>
<feature type="transmembrane region" description="Helical" evidence="11">
    <location>
        <begin position="68"/>
        <end position="91"/>
    </location>
</feature>
<dbReference type="RefSeq" id="WP_106454627.1">
    <property type="nucleotide sequence ID" value="NZ_PXYH01000028.1"/>
</dbReference>
<feature type="transmembrane region" description="Helical" evidence="11">
    <location>
        <begin position="36"/>
        <end position="56"/>
    </location>
</feature>
<comment type="caution">
    <text evidence="12">The sequence shown here is derived from an EMBL/GenBank/DDBJ whole genome shotgun (WGS) entry which is preliminary data.</text>
</comment>
<comment type="subcellular location">
    <subcellularLocation>
        <location evidence="1">Cell inner membrane</location>
        <topology evidence="1">Multi-pass membrane protein</topology>
    </subcellularLocation>
</comment>
<keyword evidence="4" id="KW-0997">Cell inner membrane</keyword>
<evidence type="ECO:0000256" key="1">
    <source>
        <dbReference type="ARBA" id="ARBA00004429"/>
    </source>
</evidence>
<dbReference type="OrthoDB" id="9786493at2"/>
<evidence type="ECO:0000256" key="5">
    <source>
        <dbReference type="ARBA" id="ARBA00022692"/>
    </source>
</evidence>